<evidence type="ECO:0000313" key="2">
    <source>
        <dbReference type="EMBL" id="RCW72917.1"/>
    </source>
</evidence>
<name>A0A368Y284_9BURK</name>
<feature type="compositionally biased region" description="Basic and acidic residues" evidence="1">
    <location>
        <begin position="26"/>
        <end position="38"/>
    </location>
</feature>
<comment type="caution">
    <text evidence="2">The sequence shown here is derived from an EMBL/GenBank/DDBJ whole genome shotgun (WGS) entry which is preliminary data.</text>
</comment>
<dbReference type="EMBL" id="QPJK01000003">
    <property type="protein sequence ID" value="RCW72917.1"/>
    <property type="molecule type" value="Genomic_DNA"/>
</dbReference>
<organism evidence="2 3">
    <name type="scientific">Pseudorhodoferax soli</name>
    <dbReference type="NCBI Taxonomy" id="545864"/>
    <lineage>
        <taxon>Bacteria</taxon>
        <taxon>Pseudomonadati</taxon>
        <taxon>Pseudomonadota</taxon>
        <taxon>Betaproteobacteria</taxon>
        <taxon>Burkholderiales</taxon>
        <taxon>Comamonadaceae</taxon>
    </lineage>
</organism>
<proteinExistence type="predicted"/>
<evidence type="ECO:0000256" key="1">
    <source>
        <dbReference type="SAM" id="MobiDB-lite"/>
    </source>
</evidence>
<dbReference type="AlphaFoldDB" id="A0A368Y284"/>
<gene>
    <name evidence="2" type="ORF">DES41_103525</name>
</gene>
<dbReference type="Proteomes" id="UP000252884">
    <property type="component" value="Unassembled WGS sequence"/>
</dbReference>
<evidence type="ECO:0000313" key="3">
    <source>
        <dbReference type="Proteomes" id="UP000252884"/>
    </source>
</evidence>
<keyword evidence="3" id="KW-1185">Reference proteome</keyword>
<feature type="region of interest" description="Disordered" evidence="1">
    <location>
        <begin position="1"/>
        <end position="38"/>
    </location>
</feature>
<accession>A0A368Y284</accession>
<protein>
    <submittedName>
        <fullName evidence="2">Uncharacterized protein</fullName>
    </submittedName>
</protein>
<reference evidence="2 3" key="1">
    <citation type="submission" date="2018-07" db="EMBL/GenBank/DDBJ databases">
        <title>Genomic Encyclopedia of Type Strains, Phase IV (KMG-IV): sequencing the most valuable type-strain genomes for metagenomic binning, comparative biology and taxonomic classification.</title>
        <authorList>
            <person name="Goeker M."/>
        </authorList>
    </citation>
    <scope>NUCLEOTIDE SEQUENCE [LARGE SCALE GENOMIC DNA]</scope>
    <source>
        <strain evidence="2 3">DSM 21634</strain>
    </source>
</reference>
<sequence length="38" mass="3930">MSAHGEGPRSAGIDVSAYGAGHRPPRAVDKRDSQEVAP</sequence>